<dbReference type="GO" id="GO:0005524">
    <property type="term" value="F:ATP binding"/>
    <property type="evidence" value="ECO:0007669"/>
    <property type="project" value="UniProtKB-KW"/>
</dbReference>
<dbReference type="GO" id="GO:0004674">
    <property type="term" value="F:protein serine/threonine kinase activity"/>
    <property type="evidence" value="ECO:0007669"/>
    <property type="project" value="UniProtKB-KW"/>
</dbReference>
<accession>A0A024TRV4</accession>
<dbReference type="Gene3D" id="3.30.200.20">
    <property type="entry name" value="Phosphorylase Kinase, domain 1"/>
    <property type="match status" value="1"/>
</dbReference>
<dbReference type="RefSeq" id="XP_008875138.1">
    <property type="nucleotide sequence ID" value="XM_008876916.1"/>
</dbReference>
<dbReference type="GeneID" id="20087557"/>
<evidence type="ECO:0000256" key="1">
    <source>
        <dbReference type="ARBA" id="ARBA00012513"/>
    </source>
</evidence>
<feature type="compositionally biased region" description="Polar residues" evidence="10">
    <location>
        <begin position="896"/>
        <end position="951"/>
    </location>
</feature>
<evidence type="ECO:0000256" key="7">
    <source>
        <dbReference type="ARBA" id="ARBA00022840"/>
    </source>
</evidence>
<keyword evidence="2" id="KW-0723">Serine/threonine-protein kinase</keyword>
<evidence type="ECO:0000256" key="8">
    <source>
        <dbReference type="ARBA" id="ARBA00047899"/>
    </source>
</evidence>
<dbReference type="SUPFAM" id="SSF55961">
    <property type="entry name" value="Bet v1-like"/>
    <property type="match status" value="1"/>
</dbReference>
<dbReference type="InterPro" id="IPR023393">
    <property type="entry name" value="START-like_dom_sf"/>
</dbReference>
<dbReference type="Gene3D" id="3.30.530.20">
    <property type="match status" value="1"/>
</dbReference>
<evidence type="ECO:0000256" key="2">
    <source>
        <dbReference type="ARBA" id="ARBA00022527"/>
    </source>
</evidence>
<evidence type="ECO:0000259" key="13">
    <source>
        <dbReference type="PROSITE" id="PS50848"/>
    </source>
</evidence>
<dbReference type="InterPro" id="IPR000719">
    <property type="entry name" value="Prot_kinase_dom"/>
</dbReference>
<feature type="domain" description="Protein kinase" evidence="11">
    <location>
        <begin position="570"/>
        <end position="851"/>
    </location>
</feature>
<gene>
    <name evidence="15" type="ORF">H310_10507</name>
</gene>
<protein>
    <recommendedName>
        <fullName evidence="1">non-specific serine/threonine protein kinase</fullName>
        <ecNumber evidence="1">2.7.11.1</ecNumber>
    </recommendedName>
</protein>
<organism evidence="15">
    <name type="scientific">Aphanomyces invadans</name>
    <dbReference type="NCBI Taxonomy" id="157072"/>
    <lineage>
        <taxon>Eukaryota</taxon>
        <taxon>Sar</taxon>
        <taxon>Stramenopiles</taxon>
        <taxon>Oomycota</taxon>
        <taxon>Saprolegniomycetes</taxon>
        <taxon>Saprolegniales</taxon>
        <taxon>Verrucalvaceae</taxon>
        <taxon>Aphanomyces</taxon>
    </lineage>
</organism>
<dbReference type="PROSITE" id="PS50186">
    <property type="entry name" value="DEP"/>
    <property type="match status" value="1"/>
</dbReference>
<dbReference type="PROSITE" id="PS50011">
    <property type="entry name" value="PROTEIN_KINASE_DOM"/>
    <property type="match status" value="1"/>
</dbReference>
<feature type="domain" description="DEP" evidence="12">
    <location>
        <begin position="23"/>
        <end position="98"/>
    </location>
</feature>
<dbReference type="EC" id="2.7.11.1" evidence="1"/>
<evidence type="ECO:0000256" key="5">
    <source>
        <dbReference type="ARBA" id="ARBA00022741"/>
    </source>
</evidence>
<dbReference type="Pfam" id="PF01852">
    <property type="entry name" value="START"/>
    <property type="match status" value="1"/>
</dbReference>
<feature type="region of interest" description="Disordered" evidence="10">
    <location>
        <begin position="108"/>
        <end position="144"/>
    </location>
</feature>
<keyword evidence="6 15" id="KW-0418">Kinase</keyword>
<evidence type="ECO:0000256" key="4">
    <source>
        <dbReference type="ARBA" id="ARBA00022679"/>
    </source>
</evidence>
<keyword evidence="3" id="KW-0597">Phosphoprotein</keyword>
<dbReference type="FunFam" id="1.10.510.10:FF:000024">
    <property type="entry name" value="Probable serine/threonine-protein kinase cot-1"/>
    <property type="match status" value="1"/>
</dbReference>
<evidence type="ECO:0000259" key="11">
    <source>
        <dbReference type="PROSITE" id="PS50011"/>
    </source>
</evidence>
<dbReference type="PROSITE" id="PS51285">
    <property type="entry name" value="AGC_KINASE_CTER"/>
    <property type="match status" value="1"/>
</dbReference>
<evidence type="ECO:0000256" key="3">
    <source>
        <dbReference type="ARBA" id="ARBA00022553"/>
    </source>
</evidence>
<dbReference type="SUPFAM" id="SSF46785">
    <property type="entry name" value="Winged helix' DNA-binding domain"/>
    <property type="match status" value="1"/>
</dbReference>
<feature type="region of interest" description="Disordered" evidence="10">
    <location>
        <begin position="896"/>
        <end position="966"/>
    </location>
</feature>
<evidence type="ECO:0000256" key="9">
    <source>
        <dbReference type="ARBA" id="ARBA00048679"/>
    </source>
</evidence>
<dbReference type="CDD" id="cd04371">
    <property type="entry name" value="DEP"/>
    <property type="match status" value="1"/>
</dbReference>
<dbReference type="GO" id="GO:0007010">
    <property type="term" value="P:cytoskeleton organization"/>
    <property type="evidence" value="ECO:0007669"/>
    <property type="project" value="UniProtKB-ARBA"/>
</dbReference>
<dbReference type="SUPFAM" id="SSF56112">
    <property type="entry name" value="Protein kinase-like (PK-like)"/>
    <property type="match status" value="1"/>
</dbReference>
<evidence type="ECO:0000256" key="10">
    <source>
        <dbReference type="SAM" id="MobiDB-lite"/>
    </source>
</evidence>
<dbReference type="InterPro" id="IPR036388">
    <property type="entry name" value="WH-like_DNA-bd_sf"/>
</dbReference>
<dbReference type="eggNOG" id="KOG0598">
    <property type="taxonomic scope" value="Eukaryota"/>
</dbReference>
<dbReference type="GO" id="GO:0008289">
    <property type="term" value="F:lipid binding"/>
    <property type="evidence" value="ECO:0007669"/>
    <property type="project" value="InterPro"/>
</dbReference>
<dbReference type="SMART" id="SM00220">
    <property type="entry name" value="S_TKc"/>
    <property type="match status" value="1"/>
</dbReference>
<keyword evidence="7" id="KW-0067">ATP-binding</keyword>
<reference evidence="15" key="1">
    <citation type="submission" date="2013-12" db="EMBL/GenBank/DDBJ databases">
        <title>The Genome Sequence of Aphanomyces invadans NJM9701.</title>
        <authorList>
            <consortium name="The Broad Institute Genomics Platform"/>
            <person name="Russ C."/>
            <person name="Tyler B."/>
            <person name="van West P."/>
            <person name="Dieguez-Uribeondo J."/>
            <person name="Young S.K."/>
            <person name="Zeng Q."/>
            <person name="Gargeya S."/>
            <person name="Fitzgerald M."/>
            <person name="Abouelleil A."/>
            <person name="Alvarado L."/>
            <person name="Chapman S.B."/>
            <person name="Gainer-Dewar J."/>
            <person name="Goldberg J."/>
            <person name="Griggs A."/>
            <person name="Gujja S."/>
            <person name="Hansen M."/>
            <person name="Howarth C."/>
            <person name="Imamovic A."/>
            <person name="Ireland A."/>
            <person name="Larimer J."/>
            <person name="McCowan C."/>
            <person name="Murphy C."/>
            <person name="Pearson M."/>
            <person name="Poon T.W."/>
            <person name="Priest M."/>
            <person name="Roberts A."/>
            <person name="Saif S."/>
            <person name="Shea T."/>
            <person name="Sykes S."/>
            <person name="Wortman J."/>
            <person name="Nusbaum C."/>
            <person name="Birren B."/>
        </authorList>
    </citation>
    <scope>NUCLEOTIDE SEQUENCE [LARGE SCALE GENOMIC DNA]</scope>
    <source>
        <strain evidence="15">NJM9701</strain>
    </source>
</reference>
<name>A0A024TRV4_9STRA</name>
<dbReference type="InterPro" id="IPR000591">
    <property type="entry name" value="DEP_dom"/>
</dbReference>
<dbReference type="InterPro" id="IPR008271">
    <property type="entry name" value="Ser/Thr_kinase_AS"/>
</dbReference>
<feature type="domain" description="AGC-kinase C-terminal" evidence="14">
    <location>
        <begin position="852"/>
        <end position="965"/>
    </location>
</feature>
<dbReference type="VEuPathDB" id="FungiDB:H310_10507"/>
<dbReference type="InterPro" id="IPR036390">
    <property type="entry name" value="WH_DNA-bd_sf"/>
</dbReference>
<dbReference type="InterPro" id="IPR000961">
    <property type="entry name" value="AGC-kinase_C"/>
</dbReference>
<dbReference type="AlphaFoldDB" id="A0A024TRV4"/>
<dbReference type="EMBL" id="KI913977">
    <property type="protein sequence ID" value="ETV96346.1"/>
    <property type="molecule type" value="Genomic_DNA"/>
</dbReference>
<proteinExistence type="predicted"/>
<dbReference type="InterPro" id="IPR002913">
    <property type="entry name" value="START_lipid-bd_dom"/>
</dbReference>
<dbReference type="OrthoDB" id="39497at2759"/>
<dbReference type="InterPro" id="IPR045270">
    <property type="entry name" value="STKc_AGC"/>
</dbReference>
<dbReference type="PANTHER" id="PTHR24351">
    <property type="entry name" value="RIBOSOMAL PROTEIN S6 KINASE"/>
    <property type="match status" value="1"/>
</dbReference>
<evidence type="ECO:0000259" key="12">
    <source>
        <dbReference type="PROSITE" id="PS50186"/>
    </source>
</evidence>
<dbReference type="PROSITE" id="PS00108">
    <property type="entry name" value="PROTEIN_KINASE_ST"/>
    <property type="match status" value="1"/>
</dbReference>
<dbReference type="Gene3D" id="1.10.510.10">
    <property type="entry name" value="Transferase(Phosphotransferase) domain 1"/>
    <property type="match status" value="1"/>
</dbReference>
<dbReference type="CDD" id="cd05123">
    <property type="entry name" value="STKc_AGC"/>
    <property type="match status" value="1"/>
</dbReference>
<comment type="catalytic activity">
    <reaction evidence="8">
        <text>L-threonyl-[protein] + ATP = O-phospho-L-threonyl-[protein] + ADP + H(+)</text>
        <dbReference type="Rhea" id="RHEA:46608"/>
        <dbReference type="Rhea" id="RHEA-COMP:11060"/>
        <dbReference type="Rhea" id="RHEA-COMP:11605"/>
        <dbReference type="ChEBI" id="CHEBI:15378"/>
        <dbReference type="ChEBI" id="CHEBI:30013"/>
        <dbReference type="ChEBI" id="CHEBI:30616"/>
        <dbReference type="ChEBI" id="CHEBI:61977"/>
        <dbReference type="ChEBI" id="CHEBI:456216"/>
        <dbReference type="EC" id="2.7.11.1"/>
    </reaction>
</comment>
<dbReference type="Pfam" id="PF00610">
    <property type="entry name" value="DEP"/>
    <property type="match status" value="1"/>
</dbReference>
<comment type="catalytic activity">
    <reaction evidence="9">
        <text>L-seryl-[protein] + ATP = O-phospho-L-seryl-[protein] + ADP + H(+)</text>
        <dbReference type="Rhea" id="RHEA:17989"/>
        <dbReference type="Rhea" id="RHEA-COMP:9863"/>
        <dbReference type="Rhea" id="RHEA-COMP:11604"/>
        <dbReference type="ChEBI" id="CHEBI:15378"/>
        <dbReference type="ChEBI" id="CHEBI:29999"/>
        <dbReference type="ChEBI" id="CHEBI:30616"/>
        <dbReference type="ChEBI" id="CHEBI:83421"/>
        <dbReference type="ChEBI" id="CHEBI:456216"/>
        <dbReference type="EC" id="2.7.11.1"/>
    </reaction>
</comment>
<dbReference type="GO" id="GO:0035556">
    <property type="term" value="P:intracellular signal transduction"/>
    <property type="evidence" value="ECO:0007669"/>
    <property type="project" value="InterPro"/>
</dbReference>
<dbReference type="FunFam" id="3.30.200.20:FF:000042">
    <property type="entry name" value="Aurora kinase A"/>
    <property type="match status" value="1"/>
</dbReference>
<keyword evidence="4" id="KW-0808">Transferase</keyword>
<keyword evidence="5" id="KW-0547">Nucleotide-binding</keyword>
<dbReference type="SMART" id="SM00049">
    <property type="entry name" value="DEP"/>
    <property type="match status" value="1"/>
</dbReference>
<feature type="compositionally biased region" description="Low complexity" evidence="10">
    <location>
        <begin position="124"/>
        <end position="140"/>
    </location>
</feature>
<dbReference type="Gene3D" id="1.10.10.10">
    <property type="entry name" value="Winged helix-like DNA-binding domain superfamily/Winged helix DNA-binding domain"/>
    <property type="match status" value="1"/>
</dbReference>
<evidence type="ECO:0000259" key="14">
    <source>
        <dbReference type="PROSITE" id="PS51285"/>
    </source>
</evidence>
<sequence length="966" mass="106782">MTIAMSDAAADDAAFLKAVSEALRSNVEIKDRRVRLRTQQLCFVGAEAVTFLVTAGHAPTREAAVALGQRLLCNQFLRKLSNSDGEFLDSNLLYRFAEDEAAPIRKASPALGGRFRPTRRSSKFSHATTSSSIEGSSSGSKPRFHSSYRSAGSYDHSTYCHEDEFAQGIRTQSLIDEQRAARLRKSSFCPIESILTVAPVSTVGFTDTCSFYFSPHTTHNSIALTVPIVTAMKAAFSSRNLHARETAVHHLRNQVLKAADPSDKSWMYLKNITGHHGNDVRVFCKTSGGGFQTVLTVGPVHVAPSTFVTHFLDSNERKKMDALFETSQTVEDLLMAHRRDKMHVKNHFHEVFSTAAAAPWMDPEHPMPDEVHWAVQPSERMADMFPEQQQQPHAPHHDKSGLKTDGGVQRILYRTMAPPSAVLSARDFVTFQDCFSMDNGAHCVYEISVEHRDIPSKMERYTRGEVLCLAHIAEPIPGNPNASMLTVVTQVGLKGKLPAFIANLIFEKLISRSFDAQTCGLVVDCASHMRSSLRDVPFDRQVPDDIVQRISSGGAMPANKDGNKVGLQDFELLAVLGRGGFAKVMQVRHKQTRKVHAMKILKKEELVHDIQIERTRTERSILAAVDHPFIVALSYAFQDTKRLFMVMDFVQGGDLFAHLRKYGAVPVPRARLYLAEIALAVSHLHALDIVYRDLKPENVLIDADGHLKITDFGLSHFFDPPDYDDESDVQAAPSCASSSIRSNSLCQVTHSFCGTEAYMAPEMLLHLGHGKPIDWWCLGIVACEMLTGVHPFRGDSHMRLLSNVVNRDPILPPHLPPDAASLIQGLLCKQPRLRLGSVGRKFVEIQDHPFFAGLDWAKVEAKGYPMEFMPPIESDFDVSNFGSQYTSEKFSGANSSACATSDASSQPPMEHPTQSSQRSGPSSDDHNNSYVVRCSQQSSDTTHGSQYQRFSGFSFAGPPDVEGSGC</sequence>
<feature type="domain" description="START" evidence="13">
    <location>
        <begin position="253"/>
        <end position="514"/>
    </location>
</feature>
<dbReference type="InterPro" id="IPR011009">
    <property type="entry name" value="Kinase-like_dom_sf"/>
</dbReference>
<evidence type="ECO:0000313" key="15">
    <source>
        <dbReference type="EMBL" id="ETV96346.1"/>
    </source>
</evidence>
<dbReference type="STRING" id="157072.A0A024TRV4"/>
<dbReference type="PROSITE" id="PS50848">
    <property type="entry name" value="START"/>
    <property type="match status" value="1"/>
</dbReference>
<dbReference type="Pfam" id="PF00069">
    <property type="entry name" value="Pkinase"/>
    <property type="match status" value="1"/>
</dbReference>
<evidence type="ECO:0000256" key="6">
    <source>
        <dbReference type="ARBA" id="ARBA00022777"/>
    </source>
</evidence>